<evidence type="ECO:0000256" key="9">
    <source>
        <dbReference type="SAM" id="MobiDB-lite"/>
    </source>
</evidence>
<dbReference type="NCBIfam" id="TIGR00019">
    <property type="entry name" value="prfA"/>
    <property type="match status" value="1"/>
</dbReference>
<evidence type="ECO:0000256" key="2">
    <source>
        <dbReference type="ARBA" id="ARBA00004496"/>
    </source>
</evidence>
<dbReference type="InterPro" id="IPR045853">
    <property type="entry name" value="Pep_chain_release_fac_I_sf"/>
</dbReference>
<dbReference type="NCBIfam" id="NF001859">
    <property type="entry name" value="PRK00591.1"/>
    <property type="match status" value="1"/>
</dbReference>
<accession>A0A0P0Z1T9</accession>
<proteinExistence type="inferred from homology"/>
<dbReference type="Pfam" id="PF00472">
    <property type="entry name" value="RF-1"/>
    <property type="match status" value="1"/>
</dbReference>
<dbReference type="GO" id="GO:0005829">
    <property type="term" value="C:cytosol"/>
    <property type="evidence" value="ECO:0007669"/>
    <property type="project" value="UniProtKB-ARBA"/>
</dbReference>
<dbReference type="PANTHER" id="PTHR43804">
    <property type="entry name" value="LD18447P"/>
    <property type="match status" value="1"/>
</dbReference>
<dbReference type="FunFam" id="3.30.70.1660:FF:000004">
    <property type="entry name" value="Peptide chain release factor 1"/>
    <property type="match status" value="1"/>
</dbReference>
<gene>
    <name evidence="7" type="primary">prfA</name>
</gene>
<evidence type="ECO:0000256" key="4">
    <source>
        <dbReference type="ARBA" id="ARBA00022481"/>
    </source>
</evidence>
<dbReference type="Gene3D" id="3.30.70.1660">
    <property type="match status" value="2"/>
</dbReference>
<dbReference type="FunFam" id="3.30.70.1660:FF:000002">
    <property type="entry name" value="Peptide chain release factor 1"/>
    <property type="match status" value="1"/>
</dbReference>
<dbReference type="GO" id="GO:0016149">
    <property type="term" value="F:translation release factor activity, codon specific"/>
    <property type="evidence" value="ECO:0007669"/>
    <property type="project" value="UniProtKB-UniRule"/>
</dbReference>
<comment type="subcellular location">
    <subcellularLocation>
        <location evidence="2 7">Cytoplasm</location>
    </subcellularLocation>
</comment>
<dbReference type="Pfam" id="PF03462">
    <property type="entry name" value="PCRF"/>
    <property type="match status" value="1"/>
</dbReference>
<dbReference type="Gene3D" id="3.30.160.20">
    <property type="match status" value="1"/>
</dbReference>
<dbReference type="InterPro" id="IPR005139">
    <property type="entry name" value="PCRF"/>
</dbReference>
<dbReference type="InterPro" id="IPR000352">
    <property type="entry name" value="Pep_chain_release_fac_I"/>
</dbReference>
<evidence type="ECO:0000256" key="6">
    <source>
        <dbReference type="ARBA" id="ARBA00022917"/>
    </source>
</evidence>
<evidence type="ECO:0000313" key="11">
    <source>
        <dbReference type="EMBL" id="BAT27874.1"/>
    </source>
</evidence>
<dbReference type="Gene3D" id="6.10.140.1950">
    <property type="match status" value="1"/>
</dbReference>
<evidence type="ECO:0000259" key="10">
    <source>
        <dbReference type="PROSITE" id="PS00745"/>
    </source>
</evidence>
<evidence type="ECO:0000256" key="5">
    <source>
        <dbReference type="ARBA" id="ARBA00022490"/>
    </source>
</evidence>
<feature type="modified residue" description="N5-methylglutamine" evidence="7">
    <location>
        <position position="235"/>
    </location>
</feature>
<dbReference type="HAMAP" id="MF_00093">
    <property type="entry name" value="Rel_fac_1"/>
    <property type="match status" value="1"/>
</dbReference>
<evidence type="ECO:0000256" key="1">
    <source>
        <dbReference type="ARBA" id="ARBA00002986"/>
    </source>
</evidence>
<dbReference type="PANTHER" id="PTHR43804:SF7">
    <property type="entry name" value="LD18447P"/>
    <property type="match status" value="1"/>
</dbReference>
<comment type="PTM">
    <text evidence="7">Methylated by PrmC. Methylation increases the termination efficiency of RF1.</text>
</comment>
<evidence type="ECO:0000256" key="7">
    <source>
        <dbReference type="HAMAP-Rule" id="MF_00093"/>
    </source>
</evidence>
<comment type="function">
    <text evidence="1 7">Peptide chain release factor 1 directs the termination of translation in response to the peptide chain termination codons UAG and UAA.</text>
</comment>
<keyword evidence="6 7" id="KW-0648">Protein biosynthesis</keyword>
<keyword evidence="5 7" id="KW-0963">Cytoplasm</keyword>
<evidence type="ECO:0000256" key="8">
    <source>
        <dbReference type="NCBIfam" id="TIGR00019"/>
    </source>
</evidence>
<dbReference type="InterPro" id="IPR050057">
    <property type="entry name" value="Prokaryotic/Mito_RF"/>
</dbReference>
<sequence>MAILPADTMNEILKRSAYLEAEMAKGPDHEVYARLAAEYAGLEDVVAAIRLYHAARKEQTDLKELLEDPSADREMRDLASAELGALQERIENLSDEILILLLPRDAADEKGAILEIRAGTGGSEAALFAGDLFRMYQRYAELQGWKVEVMETSDGEVGGFKEVIASVKGRGVFSRLKFESGVHRVQRVPATESSGRIHTSAATVAVLPEAEDVDIEIRAEDIRIDTMRASGAGGQHVNTTDSAVRITHIPSGIVVTSSEKSQHQNRARAMQVLRARLFDAERQRQDSERSEARRSQVGSGDRSERIRTYNFPQGRVTDHRINLTLYKLDRVLEGEMDELVDALVADHQAALLAAMGADA</sequence>
<comment type="similarity">
    <text evidence="3 7">Belongs to the prokaryotic/mitochondrial release factor family.</text>
</comment>
<dbReference type="SUPFAM" id="SSF75620">
    <property type="entry name" value="Release factor"/>
    <property type="match status" value="1"/>
</dbReference>
<dbReference type="FunFam" id="3.30.160.20:FF:000004">
    <property type="entry name" value="Peptide chain release factor 1"/>
    <property type="match status" value="1"/>
</dbReference>
<dbReference type="OrthoDB" id="9806673at2"/>
<dbReference type="InterPro" id="IPR004373">
    <property type="entry name" value="RF-1"/>
</dbReference>
<name>A0A0P0Z1T9_9HYPH</name>
<organism evidence="11">
    <name type="scientific">Aureimonas frigidaquae</name>
    <dbReference type="NCBI Taxonomy" id="424757"/>
    <lineage>
        <taxon>Bacteria</taxon>
        <taxon>Pseudomonadati</taxon>
        <taxon>Pseudomonadota</taxon>
        <taxon>Alphaproteobacteria</taxon>
        <taxon>Hyphomicrobiales</taxon>
        <taxon>Aurantimonadaceae</taxon>
        <taxon>Aureimonas</taxon>
    </lineage>
</organism>
<feature type="domain" description="Prokaryotic-type class I peptide chain release factors" evidence="10">
    <location>
        <begin position="228"/>
        <end position="244"/>
    </location>
</feature>
<evidence type="ECO:0000256" key="3">
    <source>
        <dbReference type="ARBA" id="ARBA00010835"/>
    </source>
</evidence>
<dbReference type="SMART" id="SM00937">
    <property type="entry name" value="PCRF"/>
    <property type="match status" value="1"/>
</dbReference>
<dbReference type="AlphaFoldDB" id="A0A0P0Z1T9"/>
<feature type="region of interest" description="Disordered" evidence="9">
    <location>
        <begin position="281"/>
        <end position="305"/>
    </location>
</feature>
<dbReference type="PROSITE" id="PS00745">
    <property type="entry name" value="RF_PROK_I"/>
    <property type="match status" value="1"/>
</dbReference>
<reference evidence="11" key="1">
    <citation type="journal article" date="2015" name="Proc. Natl. Acad. Sci. U.S.A.">
        <title>Bacterial clade with the ribosomal RNA operon on a small plasmid rather than the chromosome.</title>
        <authorList>
            <person name="Anda M."/>
            <person name="Ohtsubo Y."/>
            <person name="Okubo T."/>
            <person name="Sugawara M."/>
            <person name="Nagata Y."/>
            <person name="Tsuda M."/>
            <person name="Minamisawa K."/>
            <person name="Mitsui H."/>
        </authorList>
    </citation>
    <scope>NUCLEOTIDE SEQUENCE</scope>
    <source>
        <strain evidence="11">JCM 14755</strain>
    </source>
</reference>
<dbReference type="RefSeq" id="WP_062227901.1">
    <property type="nucleotide sequence ID" value="NZ_BBWR01000010.1"/>
</dbReference>
<protein>
    <recommendedName>
        <fullName evidence="7 8">Peptide chain release factor 1</fullName>
        <shortName evidence="7">RF-1</shortName>
    </recommendedName>
</protein>
<dbReference type="EMBL" id="LC066376">
    <property type="protein sequence ID" value="BAT27874.1"/>
    <property type="molecule type" value="Genomic_DNA"/>
</dbReference>
<keyword evidence="4 7" id="KW-0488">Methylation</keyword>
<feature type="compositionally biased region" description="Basic and acidic residues" evidence="9">
    <location>
        <begin position="281"/>
        <end position="294"/>
    </location>
</feature>